<dbReference type="SUPFAM" id="SSF51306">
    <property type="entry name" value="LexA/Signal peptidase"/>
    <property type="match status" value="1"/>
</dbReference>
<dbReference type="SUPFAM" id="SSF47413">
    <property type="entry name" value="lambda repressor-like DNA-binding domains"/>
    <property type="match status" value="1"/>
</dbReference>
<keyword evidence="2" id="KW-0238">DNA-binding</keyword>
<protein>
    <submittedName>
        <fullName evidence="5">Helix-turn-helix domain-containing protein</fullName>
    </submittedName>
</protein>
<dbReference type="SMART" id="SM00530">
    <property type="entry name" value="HTH_XRE"/>
    <property type="match status" value="1"/>
</dbReference>
<reference evidence="5" key="1">
    <citation type="submission" date="2023-01" db="EMBL/GenBank/DDBJ databases">
        <title>Human gut microbiome strain richness.</title>
        <authorList>
            <person name="Chen-Liaw A."/>
        </authorList>
    </citation>
    <scope>NUCLEOTIDE SEQUENCE</scope>
    <source>
        <strain evidence="5">B1_m1001713B170214d0_201011</strain>
    </source>
</reference>
<dbReference type="PANTHER" id="PTHR40661">
    <property type="match status" value="1"/>
</dbReference>
<dbReference type="Pfam" id="PF01381">
    <property type="entry name" value="HTH_3"/>
    <property type="match status" value="1"/>
</dbReference>
<dbReference type="InterPro" id="IPR010982">
    <property type="entry name" value="Lambda_DNA-bd_dom_sf"/>
</dbReference>
<name>A0AAW6AXU4_CLOSY</name>
<evidence type="ECO:0000313" key="6">
    <source>
        <dbReference type="Proteomes" id="UP001300871"/>
    </source>
</evidence>
<accession>A0AAW6AXU4</accession>
<evidence type="ECO:0000256" key="1">
    <source>
        <dbReference type="ARBA" id="ARBA00023015"/>
    </source>
</evidence>
<dbReference type="GO" id="GO:0003677">
    <property type="term" value="F:DNA binding"/>
    <property type="evidence" value="ECO:0007669"/>
    <property type="project" value="UniProtKB-KW"/>
</dbReference>
<dbReference type="Gene3D" id="1.10.260.40">
    <property type="entry name" value="lambda repressor-like DNA-binding domains"/>
    <property type="match status" value="1"/>
</dbReference>
<keyword evidence="3" id="KW-0804">Transcription</keyword>
<dbReference type="CDD" id="cd00093">
    <property type="entry name" value="HTH_XRE"/>
    <property type="match status" value="1"/>
</dbReference>
<dbReference type="PROSITE" id="PS50943">
    <property type="entry name" value="HTH_CROC1"/>
    <property type="match status" value="1"/>
</dbReference>
<evidence type="ECO:0000259" key="4">
    <source>
        <dbReference type="PROSITE" id="PS50943"/>
    </source>
</evidence>
<dbReference type="CDD" id="cd06529">
    <property type="entry name" value="S24_LexA-like"/>
    <property type="match status" value="1"/>
</dbReference>
<dbReference type="Pfam" id="PF00717">
    <property type="entry name" value="Peptidase_S24"/>
    <property type="match status" value="1"/>
</dbReference>
<gene>
    <name evidence="5" type="ORF">PM006_09650</name>
</gene>
<dbReference type="Gene3D" id="2.10.109.10">
    <property type="entry name" value="Umud Fragment, subunit A"/>
    <property type="match status" value="1"/>
</dbReference>
<organism evidence="5 6">
    <name type="scientific">Clostridium symbiosum</name>
    <name type="common">Bacteroides symbiosus</name>
    <dbReference type="NCBI Taxonomy" id="1512"/>
    <lineage>
        <taxon>Bacteria</taxon>
        <taxon>Bacillati</taxon>
        <taxon>Bacillota</taxon>
        <taxon>Clostridia</taxon>
        <taxon>Lachnospirales</taxon>
        <taxon>Lachnospiraceae</taxon>
        <taxon>Otoolea</taxon>
    </lineage>
</organism>
<evidence type="ECO:0000256" key="3">
    <source>
        <dbReference type="ARBA" id="ARBA00023163"/>
    </source>
</evidence>
<feature type="domain" description="HTH cro/C1-type" evidence="4">
    <location>
        <begin position="10"/>
        <end position="65"/>
    </location>
</feature>
<dbReference type="InterPro" id="IPR001387">
    <property type="entry name" value="Cro/C1-type_HTH"/>
</dbReference>
<dbReference type="Proteomes" id="UP001300871">
    <property type="component" value="Unassembled WGS sequence"/>
</dbReference>
<dbReference type="InterPro" id="IPR015927">
    <property type="entry name" value="Peptidase_S24_S26A/B/C"/>
</dbReference>
<dbReference type="InterPro" id="IPR036286">
    <property type="entry name" value="LexA/Signal_pep-like_sf"/>
</dbReference>
<evidence type="ECO:0000256" key="2">
    <source>
        <dbReference type="ARBA" id="ARBA00023125"/>
    </source>
</evidence>
<dbReference type="EMBL" id="JAQLGM010000020">
    <property type="protein sequence ID" value="MDB2000464.1"/>
    <property type="molecule type" value="Genomic_DNA"/>
</dbReference>
<keyword evidence="1" id="KW-0805">Transcription regulation</keyword>
<dbReference type="RefSeq" id="WP_215629261.1">
    <property type="nucleotide sequence ID" value="NZ_JAQLGH010000021.1"/>
</dbReference>
<comment type="caution">
    <text evidence="5">The sequence shown here is derived from an EMBL/GenBank/DDBJ whole genome shotgun (WGS) entry which is preliminary data.</text>
</comment>
<sequence length="248" mass="28214">MASKEFSNTLKNLRIKAGFTQKQVYEHFNIPQSTFSSWEVGKSEPSGDMLIKLCDFYKCDMMKEFSNSDNVIFTANELELIEKYIALDDIGRSHVDSILNWETERVKILDNNTAQLTELRHQLAAKRSQTRLRLYTYLGKIACAGTGFYFDDIPTDTLEAPFLNGADFIIGVSGDSMEPNYHDGEKLYVQKVKELTLGDVGIFTIHNECFVKELGDRGLISRNPEYEDIEGTEDVRLIGRVLGKVEEI</sequence>
<dbReference type="AlphaFoldDB" id="A0AAW6AXU4"/>
<evidence type="ECO:0000313" key="5">
    <source>
        <dbReference type="EMBL" id="MDB2000464.1"/>
    </source>
</evidence>
<proteinExistence type="predicted"/>
<dbReference type="InterPro" id="IPR039418">
    <property type="entry name" value="LexA-like"/>
</dbReference>
<dbReference type="PANTHER" id="PTHR40661:SF1">
    <property type="entry name" value="HTH CRO_C1-TYPE DOMAIN-CONTAINING PROTEIN"/>
    <property type="match status" value="1"/>
</dbReference>